<dbReference type="Pfam" id="PF20431">
    <property type="entry name" value="E_motif"/>
    <property type="match status" value="1"/>
</dbReference>
<dbReference type="GO" id="GO:0003723">
    <property type="term" value="F:RNA binding"/>
    <property type="evidence" value="ECO:0007669"/>
    <property type="project" value="InterPro"/>
</dbReference>
<feature type="repeat" description="PPR" evidence="2">
    <location>
        <begin position="319"/>
        <end position="354"/>
    </location>
</feature>
<dbReference type="InterPro" id="IPR011990">
    <property type="entry name" value="TPR-like_helical_dom_sf"/>
</dbReference>
<dbReference type="AlphaFoldDB" id="A0AB40BE28"/>
<feature type="repeat" description="PPR" evidence="2">
    <location>
        <begin position="80"/>
        <end position="114"/>
    </location>
</feature>
<dbReference type="FunFam" id="1.25.40.10:FF:000031">
    <property type="entry name" value="Pentatricopeptide repeat-containing protein mitochondrial"/>
    <property type="match status" value="1"/>
</dbReference>
<evidence type="ECO:0000313" key="6">
    <source>
        <dbReference type="RefSeq" id="XP_039125142.1"/>
    </source>
</evidence>
<dbReference type="InterPro" id="IPR032867">
    <property type="entry name" value="DYW_dom"/>
</dbReference>
<dbReference type="NCBIfam" id="TIGR00756">
    <property type="entry name" value="PPR"/>
    <property type="match status" value="5"/>
</dbReference>
<name>A0AB40BE28_DIOCR</name>
<evidence type="ECO:0000259" key="3">
    <source>
        <dbReference type="Pfam" id="PF14432"/>
    </source>
</evidence>
<dbReference type="PANTHER" id="PTHR47926">
    <property type="entry name" value="PENTATRICOPEPTIDE REPEAT-CONTAINING PROTEIN"/>
    <property type="match status" value="1"/>
</dbReference>
<reference evidence="5 6" key="1">
    <citation type="submission" date="2025-04" db="UniProtKB">
        <authorList>
            <consortium name="RefSeq"/>
        </authorList>
    </citation>
    <scope>IDENTIFICATION</scope>
</reference>
<dbReference type="Pfam" id="PF13041">
    <property type="entry name" value="PPR_2"/>
    <property type="match status" value="3"/>
</dbReference>
<dbReference type="Pfam" id="PF14432">
    <property type="entry name" value="DYW_deaminase"/>
    <property type="match status" value="1"/>
</dbReference>
<dbReference type="InterPro" id="IPR002885">
    <property type="entry name" value="PPR_rpt"/>
</dbReference>
<gene>
    <name evidence="5 6" type="primary">LOC120261347</name>
</gene>
<dbReference type="PROSITE" id="PS51375">
    <property type="entry name" value="PPR"/>
    <property type="match status" value="5"/>
</dbReference>
<evidence type="ECO:0000313" key="5">
    <source>
        <dbReference type="RefSeq" id="XP_039125141.1"/>
    </source>
</evidence>
<evidence type="ECO:0000256" key="2">
    <source>
        <dbReference type="PROSITE-ProRule" id="PRU00708"/>
    </source>
</evidence>
<proteinExistence type="predicted"/>
<sequence length="592" mass="66167">MMSLVGVHLLQSSPSLSHCIPLIKSCSSKPHLIQIHALLLRTALFQESSISAAFLSRAALLPFHDLKYSKIVFDQITKPCIVHYNIMIRAFSQSDSPKKAFDFYKLMRRNGINGNRFSSSFVLKSCAKISTSCGGKQVHCRILQDGQQSDSLLLTSLMDLYASCGDAGDACQVFEEMSSRDTVAWNVLISCYTRNRRTKDALGLFDLMQSPEYGSKPDDVTCLLLLQACTHLGTLEFGERIHKYIEEHGYINALNIRNSLLTMYLKCGCVDKAYRMFCDTPKKNVISWSAMISGLAMNGYGQDAIEAFNEMKRVGVPPDEQTFTGVLSACSHSGLVDEGFRFFNMMRLEYGLAPNVHHYGCMVDLLGRAGLLDQAYHLITNDMGIKPDAMIWRTLLGACKIHGNVQLGERVTEHLIELKAAQAGDYILLLNIYSSAGNWEKVAEIRRLMKDKGIQTSPGCSTMELNGTVHEFIVDDDSHPRKVEIYQMLDEIGSQLKIAGYVANTESELHAVDATEKESALSYHSEKLAIAFAILATPPGTTIRIAKNLRTCIDCHTFSKVLSSVYNRVVIIRDRSRFHHFKDGHCSCNDYW</sequence>
<keyword evidence="1" id="KW-0677">Repeat</keyword>
<accession>A0AB40BE28</accession>
<keyword evidence="4" id="KW-1185">Reference proteome</keyword>
<feature type="repeat" description="PPR" evidence="2">
    <location>
        <begin position="181"/>
        <end position="215"/>
    </location>
</feature>
<dbReference type="GO" id="GO:0008270">
    <property type="term" value="F:zinc ion binding"/>
    <property type="evidence" value="ECO:0007669"/>
    <property type="project" value="InterPro"/>
</dbReference>
<feature type="domain" description="DYW" evidence="3">
    <location>
        <begin position="500"/>
        <end position="592"/>
    </location>
</feature>
<dbReference type="Gene3D" id="1.25.40.10">
    <property type="entry name" value="Tetratricopeptide repeat domain"/>
    <property type="match status" value="3"/>
</dbReference>
<feature type="repeat" description="PPR" evidence="2">
    <location>
        <begin position="150"/>
        <end position="180"/>
    </location>
</feature>
<dbReference type="FunFam" id="1.25.40.10:FF:000454">
    <property type="entry name" value="Pentatricopeptide repeat-containing protein At3g47530"/>
    <property type="match status" value="1"/>
</dbReference>
<dbReference type="PANTHER" id="PTHR47926:SF469">
    <property type="entry name" value="DYW DOMAIN-CONTAINING PROTEIN"/>
    <property type="match status" value="1"/>
</dbReference>
<protein>
    <submittedName>
        <fullName evidence="5 6">Pentatricopeptide repeat-containing protein At3g47530</fullName>
    </submittedName>
</protein>
<dbReference type="RefSeq" id="XP_039125142.1">
    <property type="nucleotide sequence ID" value="XM_039269208.1"/>
</dbReference>
<dbReference type="FunFam" id="1.25.40.10:FF:000073">
    <property type="entry name" value="Pentatricopeptide repeat-containing protein chloroplastic"/>
    <property type="match status" value="1"/>
</dbReference>
<dbReference type="GO" id="GO:0009451">
    <property type="term" value="P:RNA modification"/>
    <property type="evidence" value="ECO:0007669"/>
    <property type="project" value="InterPro"/>
</dbReference>
<feature type="repeat" description="PPR" evidence="2">
    <location>
        <begin position="284"/>
        <end position="318"/>
    </location>
</feature>
<dbReference type="Proteomes" id="UP001515500">
    <property type="component" value="Chromosome 5"/>
</dbReference>
<evidence type="ECO:0000256" key="1">
    <source>
        <dbReference type="ARBA" id="ARBA00022737"/>
    </source>
</evidence>
<dbReference type="InterPro" id="IPR046960">
    <property type="entry name" value="PPR_At4g14850-like_plant"/>
</dbReference>
<dbReference type="GeneID" id="120261347"/>
<evidence type="ECO:0000313" key="4">
    <source>
        <dbReference type="Proteomes" id="UP001515500"/>
    </source>
</evidence>
<dbReference type="InterPro" id="IPR046848">
    <property type="entry name" value="E_motif"/>
</dbReference>
<organism evidence="4 6">
    <name type="scientific">Dioscorea cayennensis subsp. rotundata</name>
    <name type="common">White Guinea yam</name>
    <name type="synonym">Dioscorea rotundata</name>
    <dbReference type="NCBI Taxonomy" id="55577"/>
    <lineage>
        <taxon>Eukaryota</taxon>
        <taxon>Viridiplantae</taxon>
        <taxon>Streptophyta</taxon>
        <taxon>Embryophyta</taxon>
        <taxon>Tracheophyta</taxon>
        <taxon>Spermatophyta</taxon>
        <taxon>Magnoliopsida</taxon>
        <taxon>Liliopsida</taxon>
        <taxon>Dioscoreales</taxon>
        <taxon>Dioscoreaceae</taxon>
        <taxon>Dioscorea</taxon>
    </lineage>
</organism>
<dbReference type="RefSeq" id="XP_039125141.1">
    <property type="nucleotide sequence ID" value="XM_039269207.1"/>
</dbReference>